<dbReference type="InterPro" id="IPR000571">
    <property type="entry name" value="Znf_CCCH"/>
</dbReference>
<feature type="compositionally biased region" description="Polar residues" evidence="2">
    <location>
        <begin position="234"/>
        <end position="251"/>
    </location>
</feature>
<dbReference type="AlphaFoldDB" id="A0A6A6QR94"/>
<keyword evidence="1" id="KW-0862">Zinc</keyword>
<reference evidence="4" key="1">
    <citation type="journal article" date="2020" name="Stud. Mycol.">
        <title>101 Dothideomycetes genomes: a test case for predicting lifestyles and emergence of pathogens.</title>
        <authorList>
            <person name="Haridas S."/>
            <person name="Albert R."/>
            <person name="Binder M."/>
            <person name="Bloem J."/>
            <person name="Labutti K."/>
            <person name="Salamov A."/>
            <person name="Andreopoulos B."/>
            <person name="Baker S."/>
            <person name="Barry K."/>
            <person name="Bills G."/>
            <person name="Bluhm B."/>
            <person name="Cannon C."/>
            <person name="Castanera R."/>
            <person name="Culley D."/>
            <person name="Daum C."/>
            <person name="Ezra D."/>
            <person name="Gonzalez J."/>
            <person name="Henrissat B."/>
            <person name="Kuo A."/>
            <person name="Liang C."/>
            <person name="Lipzen A."/>
            <person name="Lutzoni F."/>
            <person name="Magnuson J."/>
            <person name="Mondo S."/>
            <person name="Nolan M."/>
            <person name="Ohm R."/>
            <person name="Pangilinan J."/>
            <person name="Park H.-J."/>
            <person name="Ramirez L."/>
            <person name="Alfaro M."/>
            <person name="Sun H."/>
            <person name="Tritt A."/>
            <person name="Yoshinaga Y."/>
            <person name="Zwiers L.-H."/>
            <person name="Turgeon B."/>
            <person name="Goodwin S."/>
            <person name="Spatafora J."/>
            <person name="Crous P."/>
            <person name="Grigoriev I."/>
        </authorList>
    </citation>
    <scope>NUCLEOTIDE SEQUENCE</scope>
    <source>
        <strain evidence="4">CBS 269.34</strain>
    </source>
</reference>
<feature type="compositionally biased region" description="Pro residues" evidence="2">
    <location>
        <begin position="212"/>
        <end position="221"/>
    </location>
</feature>
<dbReference type="EMBL" id="MU004190">
    <property type="protein sequence ID" value="KAF2494669.1"/>
    <property type="molecule type" value="Genomic_DNA"/>
</dbReference>
<feature type="zinc finger region" description="C3H1-type" evidence="1">
    <location>
        <begin position="187"/>
        <end position="214"/>
    </location>
</feature>
<accession>A0A6A6QR94</accession>
<evidence type="ECO:0000313" key="4">
    <source>
        <dbReference type="EMBL" id="KAF2494669.1"/>
    </source>
</evidence>
<feature type="region of interest" description="Disordered" evidence="2">
    <location>
        <begin position="212"/>
        <end position="260"/>
    </location>
</feature>
<dbReference type="PANTHER" id="PTHR37543:SF1">
    <property type="entry name" value="CCCH ZINC FINGER DNA BINDING PROTEIN (AFU_ORTHOLOGUE AFUA_5G12760)"/>
    <property type="match status" value="1"/>
</dbReference>
<dbReference type="PANTHER" id="PTHR37543">
    <property type="entry name" value="CCCH ZINC FINGER DNA BINDING PROTEIN (AFU_ORTHOLOGUE AFUA_5G12760)"/>
    <property type="match status" value="1"/>
</dbReference>
<dbReference type="PROSITE" id="PS50103">
    <property type="entry name" value="ZF_C3H1"/>
    <property type="match status" value="1"/>
</dbReference>
<dbReference type="Pfam" id="PF25540">
    <property type="entry name" value="DUF7923"/>
    <property type="match status" value="1"/>
</dbReference>
<gene>
    <name evidence="4" type="ORF">BU16DRAFT_44971</name>
</gene>
<keyword evidence="1" id="KW-0863">Zinc-finger</keyword>
<name>A0A6A6QR94_9PEZI</name>
<proteinExistence type="predicted"/>
<keyword evidence="5" id="KW-1185">Reference proteome</keyword>
<evidence type="ECO:0000259" key="3">
    <source>
        <dbReference type="PROSITE" id="PS50103"/>
    </source>
</evidence>
<dbReference type="Proteomes" id="UP000799750">
    <property type="component" value="Unassembled WGS sequence"/>
</dbReference>
<dbReference type="OrthoDB" id="2270193at2759"/>
<evidence type="ECO:0000313" key="5">
    <source>
        <dbReference type="Proteomes" id="UP000799750"/>
    </source>
</evidence>
<evidence type="ECO:0000256" key="2">
    <source>
        <dbReference type="SAM" id="MobiDB-lite"/>
    </source>
</evidence>
<dbReference type="Gene3D" id="4.10.1000.10">
    <property type="entry name" value="Zinc finger, CCCH-type"/>
    <property type="match status" value="1"/>
</dbReference>
<sequence length="489" mass="53946">MAPEKPSAAAKAPLKSVKKPFVLVLVDDHGKSFDENLIQAGDSGGNLAAEYLHAAVQERARKLPAGEYDIRVRVYANVAKLRELLGPGLSPSLDRFILSFNAFDTQFHYVDVGSTGRKIRQVKQIFEQSLKDSRCKHIFFLGGQPYVELLRSAIKATKRVTIVAPIYVKNGHPLRASASFAFEKVFPVPIQECWFYKMGSCKWGKDCKMFHPPPTQSPLPPDSGITPDRPNTPEPSSNPLDQRTLTSSNHSLPLPHTENSHLIPLNASAHRLDTLLQHSEKASLDALNANNSAQGNPCPDFHFRGACNAPTCLLDHSPSEVLDPKLLDAVRYRARTQQCEMGGACRQLTCMKGHALLTKDWKVVEWVIPDGYEEPTGMDGDAGDQKPQNQIDLLSDQDCSVEMPGEGHFPTWVSQGEDLMFFGDVEDGVDDGKNAEGFDQGMVRSEVAKVSGESVMVYDATMKFALSKKEADELVRVAKSMSCLDPPEW</sequence>
<keyword evidence="1" id="KW-0479">Metal-binding</keyword>
<protein>
    <recommendedName>
        <fullName evidence="3">C3H1-type domain-containing protein</fullName>
    </recommendedName>
</protein>
<organism evidence="4 5">
    <name type="scientific">Lophium mytilinum</name>
    <dbReference type="NCBI Taxonomy" id="390894"/>
    <lineage>
        <taxon>Eukaryota</taxon>
        <taxon>Fungi</taxon>
        <taxon>Dikarya</taxon>
        <taxon>Ascomycota</taxon>
        <taxon>Pezizomycotina</taxon>
        <taxon>Dothideomycetes</taxon>
        <taxon>Pleosporomycetidae</taxon>
        <taxon>Mytilinidiales</taxon>
        <taxon>Mytilinidiaceae</taxon>
        <taxon>Lophium</taxon>
    </lineage>
</organism>
<dbReference type="GO" id="GO:0008270">
    <property type="term" value="F:zinc ion binding"/>
    <property type="evidence" value="ECO:0007669"/>
    <property type="project" value="UniProtKB-KW"/>
</dbReference>
<feature type="domain" description="C3H1-type" evidence="3">
    <location>
        <begin position="187"/>
        <end position="214"/>
    </location>
</feature>
<evidence type="ECO:0000256" key="1">
    <source>
        <dbReference type="PROSITE-ProRule" id="PRU00723"/>
    </source>
</evidence>
<dbReference type="InterPro" id="IPR057683">
    <property type="entry name" value="DUF7923"/>
</dbReference>